<dbReference type="PANTHER" id="PTHR43881:SF1">
    <property type="entry name" value="GAMMA-GLUTAMYLTRANSPEPTIDASE (AFU_ORTHOLOGUE AFUA_4G13580)"/>
    <property type="match status" value="1"/>
</dbReference>
<organism evidence="1 2">
    <name type="scientific">Boletus reticuloceps</name>
    <dbReference type="NCBI Taxonomy" id="495285"/>
    <lineage>
        <taxon>Eukaryota</taxon>
        <taxon>Fungi</taxon>
        <taxon>Dikarya</taxon>
        <taxon>Basidiomycota</taxon>
        <taxon>Agaricomycotina</taxon>
        <taxon>Agaricomycetes</taxon>
        <taxon>Agaricomycetidae</taxon>
        <taxon>Boletales</taxon>
        <taxon>Boletineae</taxon>
        <taxon>Boletaceae</taxon>
        <taxon>Boletoideae</taxon>
        <taxon>Boletus</taxon>
    </lineage>
</organism>
<dbReference type="InterPro" id="IPR029055">
    <property type="entry name" value="Ntn_hydrolases_N"/>
</dbReference>
<dbReference type="Gene3D" id="3.60.20.40">
    <property type="match status" value="1"/>
</dbReference>
<evidence type="ECO:0000313" key="2">
    <source>
        <dbReference type="Proteomes" id="UP000683000"/>
    </source>
</evidence>
<dbReference type="OrthoDB" id="2015213at2759"/>
<dbReference type="InterPro" id="IPR043138">
    <property type="entry name" value="GGT_lsub"/>
</dbReference>
<comment type="caution">
    <text evidence="1">The sequence shown here is derived from an EMBL/GenBank/DDBJ whole genome shotgun (WGS) entry which is preliminary data.</text>
</comment>
<dbReference type="Pfam" id="PF01019">
    <property type="entry name" value="G_glu_transpept"/>
    <property type="match status" value="1"/>
</dbReference>
<dbReference type="InterPro" id="IPR052896">
    <property type="entry name" value="GGT-like_enzyme"/>
</dbReference>
<dbReference type="PRINTS" id="PR01210">
    <property type="entry name" value="GGTRANSPTASE"/>
</dbReference>
<proteinExistence type="predicted"/>
<evidence type="ECO:0000313" key="1">
    <source>
        <dbReference type="EMBL" id="KAG6381075.1"/>
    </source>
</evidence>
<reference evidence="1" key="1">
    <citation type="submission" date="2021-03" db="EMBL/GenBank/DDBJ databases">
        <title>Evolutionary innovations through gain and loss of genes in the ectomycorrhizal Boletales.</title>
        <authorList>
            <person name="Wu G."/>
            <person name="Miyauchi S."/>
            <person name="Morin E."/>
            <person name="Yang Z.-L."/>
            <person name="Xu J."/>
            <person name="Martin F.M."/>
        </authorList>
    </citation>
    <scope>NUCLEOTIDE SEQUENCE</scope>
    <source>
        <strain evidence="1">BR01</strain>
    </source>
</reference>
<name>A0A8I2YZK4_9AGAM</name>
<gene>
    <name evidence="1" type="ORF">JVT61DRAFT_5472</name>
</gene>
<sequence>MSSSLSLDWSKVNQPELIFQRFASRRSQVYGTKGIVACSQPLAAEAGLEILRKGGNAADAAAATSAALNVTEPSCCGIGGDAFCLFYDAQTKTVKALNGSGHSPAKLTLDSMRQRGINGRQIPLTDLNSVTVPGAAAAWVDTVEQFGSQKVSVADVLAPAIRLAEEGVPVSEIHSFAWQRSEKLIQNASPNGDEMLLNGKAPLPGQIMKFPNLANTFRALAEHGKDGFYKGRVANAIVDLIKSQGGVMELEDLAAHKTSFVEPIKYTYAGEVTVYECPPNGQGITALLALGILEQIQVQGKTTSLSELEHNSAEYLHTLIEAMRLAFADSQYYVNDPDFNFVPVDKLLSKEYLASRAQLFDPMRTNTKVVHGNPVNSSDTVYFTVADQWGNACSYIQSNYAGFGTGAVPKGCGFTLQNRGSGFILKEGHPNCLQGGKRPYHTIIPAMALKGDELFLSYGVMGGFMQPQGHVQVLLNMLRGFTAQAALDAPRFCISGGIPDHDDKDDEFNVVNSAVYFEDAISPATIARLREMGHDARTVSGFGRGMMGRGQIIQRIVDPSGKTVWAAGSDLRADGHAVAQI</sequence>
<dbReference type="AlphaFoldDB" id="A0A8I2YZK4"/>
<protein>
    <submittedName>
        <fullName evidence="1">Gamma-glutamyltranspeptidase</fullName>
    </submittedName>
</protein>
<accession>A0A8I2YZK4</accession>
<keyword evidence="2" id="KW-1185">Reference proteome</keyword>
<dbReference type="PANTHER" id="PTHR43881">
    <property type="entry name" value="GAMMA-GLUTAMYLTRANSPEPTIDASE (AFU_ORTHOLOGUE AFUA_4G13580)"/>
    <property type="match status" value="1"/>
</dbReference>
<dbReference type="Gene3D" id="1.10.246.130">
    <property type="match status" value="1"/>
</dbReference>
<dbReference type="EMBL" id="JAGFBS010000002">
    <property type="protein sequence ID" value="KAG6381075.1"/>
    <property type="molecule type" value="Genomic_DNA"/>
</dbReference>
<dbReference type="SUPFAM" id="SSF56235">
    <property type="entry name" value="N-terminal nucleophile aminohydrolases (Ntn hydrolases)"/>
    <property type="match status" value="1"/>
</dbReference>
<dbReference type="InterPro" id="IPR043137">
    <property type="entry name" value="GGT_ssub_C"/>
</dbReference>
<dbReference type="Proteomes" id="UP000683000">
    <property type="component" value="Unassembled WGS sequence"/>
</dbReference>